<dbReference type="InterPro" id="IPR043129">
    <property type="entry name" value="ATPase_NBD"/>
</dbReference>
<feature type="site" description="Transition state stabilizer" evidence="6">
    <location>
        <position position="223"/>
    </location>
</feature>
<comment type="similarity">
    <text evidence="1 6 7">Belongs to the acetokinase family.</text>
</comment>
<comment type="caution">
    <text evidence="6">Lacks conserved residue(s) required for the propagation of feature annotation.</text>
</comment>
<dbReference type="SUPFAM" id="SSF53067">
    <property type="entry name" value="Actin-like ATPase domain"/>
    <property type="match status" value="2"/>
</dbReference>
<keyword evidence="5 6" id="KW-0067">ATP-binding</keyword>
<evidence type="ECO:0000256" key="7">
    <source>
        <dbReference type="RuleBase" id="RU003835"/>
    </source>
</evidence>
<evidence type="ECO:0000313" key="8">
    <source>
        <dbReference type="EMBL" id="KRL13861.1"/>
    </source>
</evidence>
<dbReference type="GO" id="GO:0006085">
    <property type="term" value="P:acetyl-CoA biosynthetic process"/>
    <property type="evidence" value="ECO:0007669"/>
    <property type="project" value="UniProtKB-UniRule"/>
</dbReference>
<dbReference type="GO" id="GO:0008776">
    <property type="term" value="F:acetate kinase activity"/>
    <property type="evidence" value="ECO:0007669"/>
    <property type="project" value="UniProtKB-UniRule"/>
</dbReference>
<dbReference type="PROSITE" id="PS01076">
    <property type="entry name" value="ACETATE_KINASE_2"/>
    <property type="match status" value="1"/>
</dbReference>
<feature type="binding site" evidence="6">
    <location>
        <position position="365"/>
    </location>
    <ligand>
        <name>Mg(2+)</name>
        <dbReference type="ChEBI" id="CHEBI:18420"/>
    </ligand>
</feature>
<comment type="pathway">
    <text evidence="6">Metabolic intermediate biosynthesis; acetyl-CoA biosynthesis; acetyl-CoA from acetate: step 1/2.</text>
</comment>
<dbReference type="UniPathway" id="UPA00340">
    <property type="reaction ID" value="UER00458"/>
</dbReference>
<feature type="binding site" evidence="6">
    <location>
        <begin position="265"/>
        <end position="267"/>
    </location>
    <ligand>
        <name>ATP</name>
        <dbReference type="ChEBI" id="CHEBI:30616"/>
    </ligand>
</feature>
<evidence type="ECO:0000313" key="9">
    <source>
        <dbReference type="Proteomes" id="UP000051330"/>
    </source>
</evidence>
<evidence type="ECO:0000256" key="6">
    <source>
        <dbReference type="HAMAP-Rule" id="MF_00020"/>
    </source>
</evidence>
<feature type="site" description="Transition state stabilizer" evidence="6">
    <location>
        <position position="162"/>
    </location>
</feature>
<comment type="function">
    <text evidence="6">Catalyzes the formation of acetyl phosphate from acetate and ATP. Can also catalyze the reverse reaction.</text>
</comment>
<reference evidence="8 9" key="1">
    <citation type="journal article" date="2015" name="Genome Announc.">
        <title>Expanding the biotechnology potential of lactobacilli through comparative genomics of 213 strains and associated genera.</title>
        <authorList>
            <person name="Sun Z."/>
            <person name="Harris H.M."/>
            <person name="McCann A."/>
            <person name="Guo C."/>
            <person name="Argimon S."/>
            <person name="Zhang W."/>
            <person name="Yang X."/>
            <person name="Jeffery I.B."/>
            <person name="Cooney J.C."/>
            <person name="Kagawa T.F."/>
            <person name="Liu W."/>
            <person name="Song Y."/>
            <person name="Salvetti E."/>
            <person name="Wrobel A."/>
            <person name="Rasinkangas P."/>
            <person name="Parkhill J."/>
            <person name="Rea M.C."/>
            <person name="O'Sullivan O."/>
            <person name="Ritari J."/>
            <person name="Douillard F.P."/>
            <person name="Paul Ross R."/>
            <person name="Yang R."/>
            <person name="Briner A.E."/>
            <person name="Felis G.E."/>
            <person name="de Vos W.M."/>
            <person name="Barrangou R."/>
            <person name="Klaenhammer T.R."/>
            <person name="Caufield P.W."/>
            <person name="Cui Y."/>
            <person name="Zhang H."/>
            <person name="O'Toole P.W."/>
        </authorList>
    </citation>
    <scope>NUCLEOTIDE SEQUENCE [LARGE SCALE GENOMIC DNA]</scope>
    <source>
        <strain evidence="8 9">DSM 12744</strain>
    </source>
</reference>
<evidence type="ECO:0000256" key="3">
    <source>
        <dbReference type="ARBA" id="ARBA00022741"/>
    </source>
</evidence>
<dbReference type="InterPro" id="IPR023865">
    <property type="entry name" value="Aliphatic_acid_kinase_CS"/>
</dbReference>
<comment type="subcellular location">
    <subcellularLocation>
        <location evidence="6">Cytoplasm</location>
    </subcellularLocation>
</comment>
<dbReference type="GO" id="GO:0005737">
    <property type="term" value="C:cytoplasm"/>
    <property type="evidence" value="ECO:0007669"/>
    <property type="project" value="UniProtKB-SubCell"/>
</dbReference>
<keyword evidence="4 6" id="KW-0418">Kinase</keyword>
<dbReference type="GO" id="GO:0006083">
    <property type="term" value="P:acetate metabolic process"/>
    <property type="evidence" value="ECO:0007669"/>
    <property type="project" value="TreeGrafter"/>
</dbReference>
<dbReference type="InterPro" id="IPR004372">
    <property type="entry name" value="Ac/propionate_kinase"/>
</dbReference>
<keyword evidence="6" id="KW-0963">Cytoplasm</keyword>
<dbReference type="Pfam" id="PF00871">
    <property type="entry name" value="Acetate_kinase"/>
    <property type="match status" value="1"/>
</dbReference>
<dbReference type="PANTHER" id="PTHR21060:SF15">
    <property type="entry name" value="ACETATE KINASE-RELATED"/>
    <property type="match status" value="1"/>
</dbReference>
<feature type="binding site" evidence="6">
    <location>
        <begin position="190"/>
        <end position="194"/>
    </location>
    <ligand>
        <name>ATP</name>
        <dbReference type="ChEBI" id="CHEBI:30616"/>
    </ligand>
</feature>
<evidence type="ECO:0000256" key="2">
    <source>
        <dbReference type="ARBA" id="ARBA00022679"/>
    </source>
</evidence>
<keyword evidence="9" id="KW-1185">Reference proteome</keyword>
<dbReference type="PIRSF" id="PIRSF000722">
    <property type="entry name" value="Acetate_prop_kin"/>
    <property type="match status" value="1"/>
</dbReference>
<dbReference type="GO" id="GO:0000287">
    <property type="term" value="F:magnesium ion binding"/>
    <property type="evidence" value="ECO:0007669"/>
    <property type="project" value="UniProtKB-UniRule"/>
</dbReference>
<dbReference type="InterPro" id="IPR000890">
    <property type="entry name" value="Aliphatic_acid_kin_short-chain"/>
</dbReference>
<dbReference type="Gene3D" id="3.30.420.40">
    <property type="match status" value="2"/>
</dbReference>
<comment type="catalytic activity">
    <reaction evidence="6">
        <text>acetate + ATP = acetyl phosphate + ADP</text>
        <dbReference type="Rhea" id="RHEA:11352"/>
        <dbReference type="ChEBI" id="CHEBI:22191"/>
        <dbReference type="ChEBI" id="CHEBI:30089"/>
        <dbReference type="ChEBI" id="CHEBI:30616"/>
        <dbReference type="ChEBI" id="CHEBI:456216"/>
        <dbReference type="EC" id="2.7.2.1"/>
    </reaction>
</comment>
<dbReference type="NCBIfam" id="TIGR00016">
    <property type="entry name" value="ackA"/>
    <property type="match status" value="1"/>
</dbReference>
<keyword evidence="6" id="KW-0460">Magnesium</keyword>
<dbReference type="HAMAP" id="MF_00020">
    <property type="entry name" value="Acetate_kinase"/>
    <property type="match status" value="1"/>
</dbReference>
<comment type="cofactor">
    <cofactor evidence="6">
        <name>Mg(2+)</name>
        <dbReference type="ChEBI" id="CHEBI:18420"/>
    </cofactor>
    <cofactor evidence="6">
        <name>Mn(2+)</name>
        <dbReference type="ChEBI" id="CHEBI:29035"/>
    </cofactor>
    <text evidence="6">Mg(2+). Can also accept Mn(2+).</text>
</comment>
<dbReference type="EC" id="2.7.2.1" evidence="6"/>
<dbReference type="PATRIC" id="fig|1423792.3.peg.1922"/>
<feature type="active site" description="Proton donor/acceptor" evidence="6">
    <location>
        <position position="130"/>
    </location>
</feature>
<feature type="binding site" evidence="6">
    <location>
        <position position="73"/>
    </location>
    <ligand>
        <name>substrate</name>
    </ligand>
</feature>
<name>A0A0R1N7N0_9LACO</name>
<evidence type="ECO:0000256" key="4">
    <source>
        <dbReference type="ARBA" id="ARBA00022777"/>
    </source>
</evidence>
<keyword evidence="3 6" id="KW-0547">Nucleotide-binding</keyword>
<evidence type="ECO:0000256" key="1">
    <source>
        <dbReference type="ARBA" id="ARBA00008748"/>
    </source>
</evidence>
<comment type="caution">
    <text evidence="8">The sequence shown here is derived from an EMBL/GenBank/DDBJ whole genome shotgun (WGS) entry which is preliminary data.</text>
</comment>
<dbReference type="AlphaFoldDB" id="A0A0R1N7N0"/>
<gene>
    <name evidence="6" type="primary">ackA</name>
    <name evidence="8" type="ORF">FD09_GL001894</name>
</gene>
<proteinExistence type="inferred from homology"/>
<accession>A0A0R1N7N0</accession>
<dbReference type="GO" id="GO:0005524">
    <property type="term" value="F:ATP binding"/>
    <property type="evidence" value="ECO:0007669"/>
    <property type="project" value="UniProtKB-KW"/>
</dbReference>
<dbReference type="PRINTS" id="PR00471">
    <property type="entry name" value="ACETATEKNASE"/>
</dbReference>
<comment type="subunit">
    <text evidence="6">Homodimer.</text>
</comment>
<dbReference type="STRING" id="1423792.FD09_GL001894"/>
<evidence type="ECO:0000256" key="5">
    <source>
        <dbReference type="ARBA" id="ARBA00022840"/>
    </source>
</evidence>
<dbReference type="PANTHER" id="PTHR21060">
    <property type="entry name" value="ACETATE KINASE"/>
    <property type="match status" value="1"/>
</dbReference>
<dbReference type="Proteomes" id="UP000051330">
    <property type="component" value="Unassembled WGS sequence"/>
</dbReference>
<sequence length="383" mass="41480">MIEMPAEIALAAGKIEQANTPEAVLTITTPAGKQRTFRHGLTDVSATVNTVLVDLAKMDVLADPDDVTGVGHRVVAGGEEFSAPTRVDERVIDDVRGLSEYAPLHNPIEADYMGAFMHRLPKTPMVAVFDTAFHQTMPPVNFLYSIPISYYKKFGARRYGAHGTSHDFAAHEAAKYLGIPLEDLRMISIHLGVGSSATAVQAGHSLDTSMGFTPLAGLTMGTRSGDIDPSLVAYLAKKTDKTFDQMIKILNDHSGMLGLTGFSQDFREIDKAASLGNERAAMAEQIFVNSVVRYIGAYTAEMHGLDVIVFTGSVGEHIGYIRHRILDRVAFMGIAENPAKMAIQGTGMLTMPESKIKAMVVTTNEEVMIARDVMAIVAHRAKN</sequence>
<protein>
    <recommendedName>
        <fullName evidence="6">Acetate kinase</fullName>
        <ecNumber evidence="6">2.7.2.1</ecNumber>
    </recommendedName>
    <alternativeName>
        <fullName evidence="6">Acetokinase</fullName>
    </alternativeName>
</protein>
<keyword evidence="2 6" id="KW-0808">Transferase</keyword>
<organism evidence="8 9">
    <name type="scientific">Schleiferilactobacillus perolens DSM 12744</name>
    <dbReference type="NCBI Taxonomy" id="1423792"/>
    <lineage>
        <taxon>Bacteria</taxon>
        <taxon>Bacillati</taxon>
        <taxon>Bacillota</taxon>
        <taxon>Bacilli</taxon>
        <taxon>Lactobacillales</taxon>
        <taxon>Lactobacillaceae</taxon>
        <taxon>Schleiferilactobacillus</taxon>
    </lineage>
</organism>
<dbReference type="EMBL" id="AZEC01000003">
    <property type="protein sequence ID" value="KRL13861.1"/>
    <property type="molecule type" value="Genomic_DNA"/>
</dbReference>
<keyword evidence="6" id="KW-0479">Metal-binding</keyword>